<name>A0ABU2C1D5_9ACTN</name>
<evidence type="ECO:0000313" key="2">
    <source>
        <dbReference type="EMBL" id="MDR7364476.1"/>
    </source>
</evidence>
<dbReference type="InterPro" id="IPR040783">
    <property type="entry name" value="VLRF1"/>
</dbReference>
<evidence type="ECO:0000259" key="1">
    <source>
        <dbReference type="Pfam" id="PF18859"/>
    </source>
</evidence>
<dbReference type="Pfam" id="PF18859">
    <property type="entry name" value="acVLRF1"/>
    <property type="match status" value="1"/>
</dbReference>
<comment type="caution">
    <text evidence="2">The sequence shown here is derived from an EMBL/GenBank/DDBJ whole genome shotgun (WGS) entry which is preliminary data.</text>
</comment>
<gene>
    <name evidence="2" type="ORF">J2S63_004029</name>
</gene>
<reference evidence="2 3" key="1">
    <citation type="submission" date="2023-07" db="EMBL/GenBank/DDBJ databases">
        <title>Sequencing the genomes of 1000 actinobacteria strains.</title>
        <authorList>
            <person name="Klenk H.-P."/>
        </authorList>
    </citation>
    <scope>NUCLEOTIDE SEQUENCE [LARGE SCALE GENOMIC DNA]</scope>
    <source>
        <strain evidence="2 3">DSM 19426</strain>
    </source>
</reference>
<feature type="domain" description="Actinobacteria/chloroflexi VLRF1 release factor" evidence="1">
    <location>
        <begin position="75"/>
        <end position="204"/>
    </location>
</feature>
<dbReference type="NCBIfam" id="NF041024">
    <property type="entry name" value="acVLRF1_NCBI"/>
    <property type="match status" value="1"/>
</dbReference>
<organism evidence="2 3">
    <name type="scientific">Nocardioides marmoribigeumensis</name>
    <dbReference type="NCBI Taxonomy" id="433649"/>
    <lineage>
        <taxon>Bacteria</taxon>
        <taxon>Bacillati</taxon>
        <taxon>Actinomycetota</taxon>
        <taxon>Actinomycetes</taxon>
        <taxon>Propionibacteriales</taxon>
        <taxon>Nocardioidaceae</taxon>
        <taxon>Nocardioides</taxon>
    </lineage>
</organism>
<accession>A0ABU2C1D5</accession>
<keyword evidence="3" id="KW-1185">Reference proteome</keyword>
<dbReference type="EMBL" id="JAVDYG010000001">
    <property type="protein sequence ID" value="MDR7364476.1"/>
    <property type="molecule type" value="Genomic_DNA"/>
</dbReference>
<proteinExistence type="predicted"/>
<protein>
    <recommendedName>
        <fullName evidence="1">Actinobacteria/chloroflexi VLRF1 release factor domain-containing protein</fullName>
    </recommendedName>
</protein>
<dbReference type="SUPFAM" id="SSF53137">
    <property type="entry name" value="Translational machinery components"/>
    <property type="match status" value="1"/>
</dbReference>
<evidence type="ECO:0000313" key="3">
    <source>
        <dbReference type="Proteomes" id="UP001183648"/>
    </source>
</evidence>
<dbReference type="Gene3D" id="3.30.420.60">
    <property type="entry name" value="eRF1 domain 2"/>
    <property type="match status" value="1"/>
</dbReference>
<dbReference type="RefSeq" id="WP_310306163.1">
    <property type="nucleotide sequence ID" value="NZ_BAAAPS010000006.1"/>
</dbReference>
<dbReference type="Proteomes" id="UP001183648">
    <property type="component" value="Unassembled WGS sequence"/>
</dbReference>
<dbReference type="InterPro" id="IPR042226">
    <property type="entry name" value="eFR1_2_sf"/>
</dbReference>
<sequence>MTDPRRVHVPAARVVRWFDNFEGRHGAASLTVTGGALSATASDGAQAVAHLPFDRSYDGPADPAAFAAATADPVRWGLLVVRRGGFAVAGGAGPSVGVRKVGRRHVQGKTKAGGWSQQRYARRRDNQARTAFEAAADHAVRLLVDELGGVSALVTGGDRKAVEDVLADARLREVAARRTSLHLALGDPDAGVVDKAVADLLSAVVVVTDPAD</sequence>